<evidence type="ECO:0000313" key="1">
    <source>
        <dbReference type="EMBL" id="CAJ1946806.1"/>
    </source>
</evidence>
<proteinExistence type="predicted"/>
<dbReference type="EMBL" id="CAKOGP040001714">
    <property type="protein sequence ID" value="CAJ1946806.1"/>
    <property type="molecule type" value="Genomic_DNA"/>
</dbReference>
<evidence type="ECO:0000313" key="2">
    <source>
        <dbReference type="Proteomes" id="UP001295423"/>
    </source>
</evidence>
<organism evidence="1 2">
    <name type="scientific">Cylindrotheca closterium</name>
    <dbReference type="NCBI Taxonomy" id="2856"/>
    <lineage>
        <taxon>Eukaryota</taxon>
        <taxon>Sar</taxon>
        <taxon>Stramenopiles</taxon>
        <taxon>Ochrophyta</taxon>
        <taxon>Bacillariophyta</taxon>
        <taxon>Bacillariophyceae</taxon>
        <taxon>Bacillariophycidae</taxon>
        <taxon>Bacillariales</taxon>
        <taxon>Bacillariaceae</taxon>
        <taxon>Cylindrotheca</taxon>
    </lineage>
</organism>
<reference evidence="1" key="1">
    <citation type="submission" date="2023-08" db="EMBL/GenBank/DDBJ databases">
        <authorList>
            <person name="Audoor S."/>
            <person name="Bilcke G."/>
        </authorList>
    </citation>
    <scope>NUCLEOTIDE SEQUENCE</scope>
</reference>
<name>A0AAD2FN47_9STRA</name>
<keyword evidence="2" id="KW-1185">Reference proteome</keyword>
<protein>
    <submittedName>
        <fullName evidence="1">Uncharacterized protein</fullName>
    </submittedName>
</protein>
<accession>A0AAD2FN47</accession>
<comment type="caution">
    <text evidence="1">The sequence shown here is derived from an EMBL/GenBank/DDBJ whole genome shotgun (WGS) entry which is preliminary data.</text>
</comment>
<gene>
    <name evidence="1" type="ORF">CYCCA115_LOCUS10847</name>
</gene>
<dbReference type="Proteomes" id="UP001295423">
    <property type="component" value="Unassembled WGS sequence"/>
</dbReference>
<dbReference type="AlphaFoldDB" id="A0AAD2FN47"/>
<sequence>MTQLQVQGTRELSSQQCCCWEQVWNTMFFKEEETMIAKEEEKLQKVKDAYFQQLPQQDPVTMELMQLQFQTNKACQEIQSKYHSQFNRKDHRQRYEKYGSRANFIRDRNSELLVRQ</sequence>